<dbReference type="Pfam" id="PF02626">
    <property type="entry name" value="CT_A_B"/>
    <property type="match status" value="1"/>
</dbReference>
<dbReference type="SUPFAM" id="SSF50891">
    <property type="entry name" value="Cyclophilin-like"/>
    <property type="match status" value="1"/>
</dbReference>
<proteinExistence type="predicted"/>
<dbReference type="Gene3D" id="2.40.100.10">
    <property type="entry name" value="Cyclophilin-like"/>
    <property type="match status" value="1"/>
</dbReference>
<keyword evidence="1" id="KW-0547">Nucleotide-binding</keyword>
<dbReference type="GO" id="GO:0005524">
    <property type="term" value="F:ATP binding"/>
    <property type="evidence" value="ECO:0007669"/>
    <property type="project" value="UniProtKB-KW"/>
</dbReference>
<dbReference type="SMART" id="SM00797">
    <property type="entry name" value="AHS2"/>
    <property type="match status" value="1"/>
</dbReference>
<dbReference type="PANTHER" id="PTHR43309:SF3">
    <property type="entry name" value="5-OXOPROLINASE SUBUNIT C"/>
    <property type="match status" value="1"/>
</dbReference>
<dbReference type="InterPro" id="IPR003778">
    <property type="entry name" value="CT_A_B"/>
</dbReference>
<accession>A0A939HHC0</accession>
<reference evidence="5" key="1">
    <citation type="submission" date="2021-03" db="EMBL/GenBank/DDBJ databases">
        <title>A new species, PO-11, isolated from a karst cave deposit.</title>
        <authorList>
            <person name="Zhaoxiaoyong W."/>
        </authorList>
    </citation>
    <scope>NUCLEOTIDE SEQUENCE</scope>
    <source>
        <strain evidence="5">PO-11</strain>
    </source>
</reference>
<dbReference type="InterPro" id="IPR052708">
    <property type="entry name" value="PxpC"/>
</dbReference>
<dbReference type="AlphaFoldDB" id="A0A939HHC0"/>
<dbReference type="InterPro" id="IPR029000">
    <property type="entry name" value="Cyclophilin-like_dom_sf"/>
</dbReference>
<name>A0A939HHC0_9MICC</name>
<evidence type="ECO:0000259" key="4">
    <source>
        <dbReference type="SMART" id="SM00797"/>
    </source>
</evidence>
<organism evidence="5 6">
    <name type="scientific">Arthrobacter cavernae</name>
    <dbReference type="NCBI Taxonomy" id="2817681"/>
    <lineage>
        <taxon>Bacteria</taxon>
        <taxon>Bacillati</taxon>
        <taxon>Actinomycetota</taxon>
        <taxon>Actinomycetes</taxon>
        <taxon>Micrococcales</taxon>
        <taxon>Micrococcaceae</taxon>
        <taxon>Arthrobacter</taxon>
    </lineage>
</organism>
<evidence type="ECO:0000256" key="3">
    <source>
        <dbReference type="ARBA" id="ARBA00022840"/>
    </source>
</evidence>
<keyword evidence="3" id="KW-0067">ATP-binding</keyword>
<dbReference type="EMBL" id="JAFNLL010000040">
    <property type="protein sequence ID" value="MBO1269269.1"/>
    <property type="molecule type" value="Genomic_DNA"/>
</dbReference>
<evidence type="ECO:0000256" key="2">
    <source>
        <dbReference type="ARBA" id="ARBA00022801"/>
    </source>
</evidence>
<dbReference type="GO" id="GO:0016787">
    <property type="term" value="F:hydrolase activity"/>
    <property type="evidence" value="ECO:0007669"/>
    <property type="project" value="UniProtKB-KW"/>
</dbReference>
<dbReference type="RefSeq" id="WP_207617128.1">
    <property type="nucleotide sequence ID" value="NZ_JAFNLL010000040.1"/>
</dbReference>
<protein>
    <submittedName>
        <fullName evidence="5">Biotin-dependent carboxyltransferase family protein</fullName>
    </submittedName>
</protein>
<evidence type="ECO:0000256" key="1">
    <source>
        <dbReference type="ARBA" id="ARBA00022741"/>
    </source>
</evidence>
<dbReference type="Proteomes" id="UP000664164">
    <property type="component" value="Unassembled WGS sequence"/>
</dbReference>
<evidence type="ECO:0000313" key="6">
    <source>
        <dbReference type="Proteomes" id="UP000664164"/>
    </source>
</evidence>
<evidence type="ECO:0000313" key="5">
    <source>
        <dbReference type="EMBL" id="MBO1269269.1"/>
    </source>
</evidence>
<keyword evidence="6" id="KW-1185">Reference proteome</keyword>
<dbReference type="PANTHER" id="PTHR43309">
    <property type="entry name" value="5-OXOPROLINASE SUBUNIT C"/>
    <property type="match status" value="1"/>
</dbReference>
<keyword evidence="2" id="KW-0378">Hydrolase</keyword>
<sequence length="270" mass="27620">MGAVVMDPGALTLVLGAGRALDRAALLLANALLGNPGTAPGLEVLLGGLRLRFVTASAVAVTGAEGMVQLNGAEVPLNQPVRVAPGSVLDFGPALFGIRYYLAVQGGIEPGLEPLRAGDSLAFGRPAGANPVVANPAVAEPHSHLARRAPDPGRPIVVRVDPGPQAGEFDADSWHRLTNEPWTLSPDSDRVGARLLGRPLAPHRTQARTQVAASQGLVAGAVQVPPSGLPHICLADHPATGNHPVIAVVQDADLDLLAQARPGQAVHLLG</sequence>
<gene>
    <name evidence="5" type="ORF">J1902_15075</name>
</gene>
<comment type="caution">
    <text evidence="5">The sequence shown here is derived from an EMBL/GenBank/DDBJ whole genome shotgun (WGS) entry which is preliminary data.</text>
</comment>
<feature type="domain" description="Carboxyltransferase" evidence="4">
    <location>
        <begin position="14"/>
        <end position="270"/>
    </location>
</feature>